<keyword evidence="1" id="KW-0812">Transmembrane</keyword>
<evidence type="ECO:0000256" key="1">
    <source>
        <dbReference type="SAM" id="Phobius"/>
    </source>
</evidence>
<feature type="transmembrane region" description="Helical" evidence="1">
    <location>
        <begin position="32"/>
        <end position="54"/>
    </location>
</feature>
<proteinExistence type="predicted"/>
<accession>A0AA35VZD8</accession>
<gene>
    <name evidence="2" type="ORF">LSALG_LOCUS10660</name>
</gene>
<keyword evidence="1" id="KW-0472">Membrane</keyword>
<sequence>MKANGKLQKTISNDKLDLGQPRLASHGSSRDCLCITVSYQLFIYTVLPSVYFSFPAFMNSSIPSGLNVEYKHDSQLLLIQTKFNLQMATQWTDTIYTGGLELIEHVMQFRPQTLLHGHELPGNALSFLSVPSKAKHESEILPLSQAAVNGGTLCNEQLHTPESQSILDSSLSTLSPCFSSFSKLMQVYNHQRASDISVIGLFILKKRMASAHVSRYLIMPIPIGRISGYQPNLNGTW</sequence>
<keyword evidence="1" id="KW-1133">Transmembrane helix</keyword>
<dbReference type="EMBL" id="OX465078">
    <property type="protein sequence ID" value="CAI9270343.1"/>
    <property type="molecule type" value="Genomic_DNA"/>
</dbReference>
<evidence type="ECO:0000313" key="2">
    <source>
        <dbReference type="EMBL" id="CAI9270343.1"/>
    </source>
</evidence>
<organism evidence="2 3">
    <name type="scientific">Lactuca saligna</name>
    <name type="common">Willowleaf lettuce</name>
    <dbReference type="NCBI Taxonomy" id="75948"/>
    <lineage>
        <taxon>Eukaryota</taxon>
        <taxon>Viridiplantae</taxon>
        <taxon>Streptophyta</taxon>
        <taxon>Embryophyta</taxon>
        <taxon>Tracheophyta</taxon>
        <taxon>Spermatophyta</taxon>
        <taxon>Magnoliopsida</taxon>
        <taxon>eudicotyledons</taxon>
        <taxon>Gunneridae</taxon>
        <taxon>Pentapetalae</taxon>
        <taxon>asterids</taxon>
        <taxon>campanulids</taxon>
        <taxon>Asterales</taxon>
        <taxon>Asteraceae</taxon>
        <taxon>Cichorioideae</taxon>
        <taxon>Cichorieae</taxon>
        <taxon>Lactucinae</taxon>
        <taxon>Lactuca</taxon>
    </lineage>
</organism>
<dbReference type="AlphaFoldDB" id="A0AA35VZD8"/>
<dbReference type="Proteomes" id="UP001177003">
    <property type="component" value="Chromosome 2"/>
</dbReference>
<keyword evidence="3" id="KW-1185">Reference proteome</keyword>
<protein>
    <submittedName>
        <fullName evidence="2">Uncharacterized protein</fullName>
    </submittedName>
</protein>
<evidence type="ECO:0000313" key="3">
    <source>
        <dbReference type="Proteomes" id="UP001177003"/>
    </source>
</evidence>
<reference evidence="2" key="1">
    <citation type="submission" date="2023-04" db="EMBL/GenBank/DDBJ databases">
        <authorList>
            <person name="Vijverberg K."/>
            <person name="Xiong W."/>
            <person name="Schranz E."/>
        </authorList>
    </citation>
    <scope>NUCLEOTIDE SEQUENCE</scope>
</reference>
<name>A0AA35VZD8_LACSI</name>